<comment type="cofactor">
    <cofactor evidence="1">
        <name>Fe cation</name>
        <dbReference type="ChEBI" id="CHEBI:24875"/>
    </cofactor>
</comment>
<name>A0A497XK69_9PROT</name>
<protein>
    <submittedName>
        <fullName evidence="6">Alcohol dehydrogenase</fullName>
    </submittedName>
</protein>
<dbReference type="SUPFAM" id="SSF56796">
    <property type="entry name" value="Dehydroquinate synthase-like"/>
    <property type="match status" value="1"/>
</dbReference>
<dbReference type="GO" id="GO:0046872">
    <property type="term" value="F:metal ion binding"/>
    <property type="evidence" value="ECO:0007669"/>
    <property type="project" value="InterPro"/>
</dbReference>
<dbReference type="InterPro" id="IPR056798">
    <property type="entry name" value="ADH_Fe_C"/>
</dbReference>
<dbReference type="RefSeq" id="WP_121239638.1">
    <property type="nucleotide sequence ID" value="NZ_BHVV01000001.1"/>
</dbReference>
<dbReference type="GO" id="GO:0004022">
    <property type="term" value="F:alcohol dehydrogenase (NAD+) activity"/>
    <property type="evidence" value="ECO:0007669"/>
    <property type="project" value="TreeGrafter"/>
</dbReference>
<keyword evidence="7" id="KW-1185">Reference proteome</keyword>
<evidence type="ECO:0000256" key="2">
    <source>
        <dbReference type="ARBA" id="ARBA00007358"/>
    </source>
</evidence>
<evidence type="ECO:0000313" key="6">
    <source>
        <dbReference type="EMBL" id="RLJ67666.1"/>
    </source>
</evidence>
<accession>A0A497XK69</accession>
<dbReference type="Gene3D" id="3.40.50.1970">
    <property type="match status" value="1"/>
</dbReference>
<dbReference type="AlphaFoldDB" id="A0A497XK69"/>
<dbReference type="InterPro" id="IPR001670">
    <property type="entry name" value="ADH_Fe/GldA"/>
</dbReference>
<dbReference type="FunFam" id="3.40.50.1970:FF:000003">
    <property type="entry name" value="Alcohol dehydrogenase, iron-containing"/>
    <property type="match status" value="1"/>
</dbReference>
<evidence type="ECO:0000256" key="1">
    <source>
        <dbReference type="ARBA" id="ARBA00001962"/>
    </source>
</evidence>
<dbReference type="Pfam" id="PF00465">
    <property type="entry name" value="Fe-ADH"/>
    <property type="match status" value="1"/>
</dbReference>
<dbReference type="Gene3D" id="1.20.1090.10">
    <property type="entry name" value="Dehydroquinate synthase-like - alpha domain"/>
    <property type="match status" value="1"/>
</dbReference>
<gene>
    <name evidence="6" type="ORF">DFR35_0215</name>
</gene>
<sequence>MTSPIPAFSIAPFAITRVPRIEFGRGAVARVPEIAAHYGKSLLLVTGRHAFVESPAGERLFAALKARGLTWQHLRVGGEPSPQFVDAAVAAHRGANIDVVVGIGGGSALDAAKAIAGLLRPGNSVMDHLEGVGPELPYGGPATPFIAVPTTAGTGSEATKNSVLSVQGVDGFKKSFRDDALVAEWAVVDPDLLASCPPELIAADGMDAFTQLLESFVSTRANPMTDALARSGIMAVKDALLSLYHEQSAAARDRMAYASLLSGICLAQAGLGSVHGLAAPLGAFFPIPHGVVCGTLAATATAVNIAAMDAREPDNPALPKYAEIGRRFAMQKGLNGRDARDYLVTTLRQWDEQLKLPRLSAYRIGAADFPRIVANSRGSSMKTNPIVLTDTEITQILEARL</sequence>
<reference evidence="6 7" key="1">
    <citation type="submission" date="2018-10" db="EMBL/GenBank/DDBJ databases">
        <title>Genomic Encyclopedia of Type Strains, Phase IV (KMG-IV): sequencing the most valuable type-strain genomes for metagenomic binning, comparative biology and taxonomic classification.</title>
        <authorList>
            <person name="Goeker M."/>
        </authorList>
    </citation>
    <scope>NUCLEOTIDE SEQUENCE [LARGE SCALE GENOMIC DNA]</scope>
    <source>
        <strain evidence="6 7">DSM 26916</strain>
    </source>
</reference>
<dbReference type="OrthoDB" id="9815791at2"/>
<comment type="caution">
    <text evidence="6">The sequence shown here is derived from an EMBL/GenBank/DDBJ whole genome shotgun (WGS) entry which is preliminary data.</text>
</comment>
<dbReference type="Proteomes" id="UP000268908">
    <property type="component" value="Unassembled WGS sequence"/>
</dbReference>
<feature type="domain" description="Fe-containing alcohol dehydrogenase-like C-terminal" evidence="5">
    <location>
        <begin position="202"/>
        <end position="399"/>
    </location>
</feature>
<dbReference type="PANTHER" id="PTHR11496">
    <property type="entry name" value="ALCOHOL DEHYDROGENASE"/>
    <property type="match status" value="1"/>
</dbReference>
<proteinExistence type="inferred from homology"/>
<keyword evidence="3" id="KW-0560">Oxidoreductase</keyword>
<evidence type="ECO:0000313" key="7">
    <source>
        <dbReference type="Proteomes" id="UP000268908"/>
    </source>
</evidence>
<dbReference type="PANTHER" id="PTHR11496:SF102">
    <property type="entry name" value="ALCOHOL DEHYDROGENASE 4"/>
    <property type="match status" value="1"/>
</dbReference>
<dbReference type="EMBL" id="RCCI01000004">
    <property type="protein sequence ID" value="RLJ67666.1"/>
    <property type="molecule type" value="Genomic_DNA"/>
</dbReference>
<evidence type="ECO:0000259" key="4">
    <source>
        <dbReference type="Pfam" id="PF00465"/>
    </source>
</evidence>
<dbReference type="InterPro" id="IPR039697">
    <property type="entry name" value="Alcohol_dehydrogenase_Fe"/>
</dbReference>
<dbReference type="Pfam" id="PF25137">
    <property type="entry name" value="ADH_Fe_C"/>
    <property type="match status" value="1"/>
</dbReference>
<evidence type="ECO:0000259" key="5">
    <source>
        <dbReference type="Pfam" id="PF25137"/>
    </source>
</evidence>
<comment type="similarity">
    <text evidence="2">Belongs to the iron-containing alcohol dehydrogenase family.</text>
</comment>
<feature type="domain" description="Alcohol dehydrogenase iron-type/glycerol dehydrogenase GldA" evidence="4">
    <location>
        <begin position="20"/>
        <end position="190"/>
    </location>
</feature>
<evidence type="ECO:0000256" key="3">
    <source>
        <dbReference type="ARBA" id="ARBA00023002"/>
    </source>
</evidence>
<dbReference type="CDD" id="cd08183">
    <property type="entry name" value="Fe-ADH-like"/>
    <property type="match status" value="1"/>
</dbReference>
<organism evidence="6 7">
    <name type="scientific">Sulfurisoma sediminicola</name>
    <dbReference type="NCBI Taxonomy" id="1381557"/>
    <lineage>
        <taxon>Bacteria</taxon>
        <taxon>Pseudomonadati</taxon>
        <taxon>Pseudomonadota</taxon>
        <taxon>Betaproteobacteria</taxon>
        <taxon>Nitrosomonadales</taxon>
        <taxon>Sterolibacteriaceae</taxon>
        <taxon>Sulfurisoma</taxon>
    </lineage>
</organism>